<keyword evidence="4" id="KW-1134">Transmembrane beta strand</keyword>
<evidence type="ECO:0000256" key="8">
    <source>
        <dbReference type="ARBA" id="ARBA00023047"/>
    </source>
</evidence>
<dbReference type="GO" id="GO:0015288">
    <property type="term" value="F:porin activity"/>
    <property type="evidence" value="ECO:0007669"/>
    <property type="project" value="UniProtKB-KW"/>
</dbReference>
<name>A0A7W6GNA5_9SPHN</name>
<proteinExistence type="inferred from homology"/>
<evidence type="ECO:0000259" key="17">
    <source>
        <dbReference type="Pfam" id="PF22461"/>
    </source>
</evidence>
<evidence type="ECO:0000256" key="14">
    <source>
        <dbReference type="ARBA" id="ARBA00023288"/>
    </source>
</evidence>
<organism evidence="18 19">
    <name type="scientific">Sphingobium fontiphilum</name>
    <dbReference type="NCBI Taxonomy" id="944425"/>
    <lineage>
        <taxon>Bacteria</taxon>
        <taxon>Pseudomonadati</taxon>
        <taxon>Pseudomonadota</taxon>
        <taxon>Alphaproteobacteria</taxon>
        <taxon>Sphingomonadales</taxon>
        <taxon>Sphingomonadaceae</taxon>
        <taxon>Sphingobium</taxon>
    </lineage>
</organism>
<comment type="subcellular location">
    <subcellularLocation>
        <location evidence="1">Cell outer membrane</location>
        <topology evidence="1">Multi-pass membrane protein</topology>
    </subcellularLocation>
</comment>
<keyword evidence="5" id="KW-0762">Sugar transport</keyword>
<accession>A0A7W6GNA5</accession>
<dbReference type="AlphaFoldDB" id="A0A7W6GNA5"/>
<dbReference type="InterPro" id="IPR019554">
    <property type="entry name" value="Soluble_ligand-bd"/>
</dbReference>
<comment type="caution">
    <text evidence="18">The sequence shown here is derived from an EMBL/GenBank/DDBJ whole genome shotgun (WGS) entry which is preliminary data.</text>
</comment>
<sequence>MKTSFGFSRFAAGFSNRKPALGLTAMAGIALLGGCASLPNSGPTANEVINSEREQVAKMGFTLVDVTADTVPVSERAALMQTGGLEALARDGRVDLLGPGDVLSVSIFEVGVSLFGGSANIGEGDTRVFDPTAKTEAMRGVVVDDAGYITLPYIGRIKAAGRTTEDVRQQVIRGLRGKSQAPQALVSISENVTNTILVGGLVADPGRQRLSLGRERLLDAIAGAGGVKSPASWQNAVVRFTRDGKTAEAYYNQITPGSAADLPLLPGDRLDIVHMERTFTVFGAAGKVAEVPFETENVSLADAVARAGGPNSQEADPTGVFVFRFVPDATAPNGERPVIYRINLLKPSSYFLAQRFMMRDKDVIYIANARFNKTRQVVQVINMLFSPVLQGMILADRVNRANN</sequence>
<keyword evidence="7" id="KW-0732">Signal</keyword>
<dbReference type="PANTHER" id="PTHR33619">
    <property type="entry name" value="POLYSACCHARIDE EXPORT PROTEIN GFCE-RELATED"/>
    <property type="match status" value="1"/>
</dbReference>
<dbReference type="RefSeq" id="WP_183954580.1">
    <property type="nucleotide sequence ID" value="NZ_JACIEB010000002.1"/>
</dbReference>
<dbReference type="GO" id="GO:0015159">
    <property type="term" value="F:polysaccharide transmembrane transporter activity"/>
    <property type="evidence" value="ECO:0007669"/>
    <property type="project" value="InterPro"/>
</dbReference>
<feature type="domain" description="SLBB" evidence="17">
    <location>
        <begin position="279"/>
        <end position="366"/>
    </location>
</feature>
<keyword evidence="14" id="KW-0449">Lipoprotein</keyword>
<evidence type="ECO:0000256" key="3">
    <source>
        <dbReference type="ARBA" id="ARBA00022448"/>
    </source>
</evidence>
<dbReference type="Pfam" id="PF10531">
    <property type="entry name" value="SLBB"/>
    <property type="match status" value="1"/>
</dbReference>
<evidence type="ECO:0000259" key="16">
    <source>
        <dbReference type="Pfam" id="PF10531"/>
    </source>
</evidence>
<feature type="domain" description="Soluble ligand binding" evidence="16">
    <location>
        <begin position="198"/>
        <end position="239"/>
    </location>
</feature>
<dbReference type="EMBL" id="JACIEB010000002">
    <property type="protein sequence ID" value="MBB3981605.1"/>
    <property type="molecule type" value="Genomic_DNA"/>
</dbReference>
<evidence type="ECO:0000256" key="4">
    <source>
        <dbReference type="ARBA" id="ARBA00022452"/>
    </source>
</evidence>
<dbReference type="Pfam" id="PF22461">
    <property type="entry name" value="SLBB_2"/>
    <property type="match status" value="1"/>
</dbReference>
<dbReference type="Gene3D" id="3.30.1950.10">
    <property type="entry name" value="wza like domain"/>
    <property type="match status" value="1"/>
</dbReference>
<evidence type="ECO:0000256" key="10">
    <source>
        <dbReference type="ARBA" id="ARBA00023114"/>
    </source>
</evidence>
<dbReference type="PANTHER" id="PTHR33619:SF3">
    <property type="entry name" value="POLYSACCHARIDE EXPORT PROTEIN GFCE-RELATED"/>
    <property type="match status" value="1"/>
</dbReference>
<dbReference type="InterPro" id="IPR054765">
    <property type="entry name" value="SLBB_dom"/>
</dbReference>
<gene>
    <name evidence="18" type="ORF">GGR44_001252</name>
</gene>
<feature type="domain" description="Polysaccharide export protein N-terminal" evidence="15">
    <location>
        <begin position="96"/>
        <end position="188"/>
    </location>
</feature>
<keyword evidence="8" id="KW-0625">Polysaccharide transport</keyword>
<dbReference type="GO" id="GO:0006811">
    <property type="term" value="P:monoatomic ion transport"/>
    <property type="evidence" value="ECO:0007669"/>
    <property type="project" value="UniProtKB-KW"/>
</dbReference>
<evidence type="ECO:0000256" key="2">
    <source>
        <dbReference type="ARBA" id="ARBA00009450"/>
    </source>
</evidence>
<keyword evidence="9" id="KW-0406">Ion transport</keyword>
<evidence type="ECO:0000256" key="7">
    <source>
        <dbReference type="ARBA" id="ARBA00022729"/>
    </source>
</evidence>
<keyword evidence="6" id="KW-0812">Transmembrane</keyword>
<evidence type="ECO:0000256" key="13">
    <source>
        <dbReference type="ARBA" id="ARBA00023237"/>
    </source>
</evidence>
<dbReference type="Proteomes" id="UP000552757">
    <property type="component" value="Unassembled WGS sequence"/>
</dbReference>
<evidence type="ECO:0000256" key="1">
    <source>
        <dbReference type="ARBA" id="ARBA00004571"/>
    </source>
</evidence>
<evidence type="ECO:0000256" key="6">
    <source>
        <dbReference type="ARBA" id="ARBA00022692"/>
    </source>
</evidence>
<keyword evidence="12" id="KW-0564">Palmitate</keyword>
<dbReference type="GO" id="GO:0009279">
    <property type="term" value="C:cell outer membrane"/>
    <property type="evidence" value="ECO:0007669"/>
    <property type="project" value="UniProtKB-SubCell"/>
</dbReference>
<dbReference type="Gene3D" id="3.10.560.10">
    <property type="entry name" value="Outer membrane lipoprotein wza domain like"/>
    <property type="match status" value="2"/>
</dbReference>
<evidence type="ECO:0000313" key="18">
    <source>
        <dbReference type="EMBL" id="MBB3981605.1"/>
    </source>
</evidence>
<evidence type="ECO:0000256" key="5">
    <source>
        <dbReference type="ARBA" id="ARBA00022597"/>
    </source>
</evidence>
<evidence type="ECO:0000313" key="19">
    <source>
        <dbReference type="Proteomes" id="UP000552757"/>
    </source>
</evidence>
<dbReference type="PROSITE" id="PS51257">
    <property type="entry name" value="PROKAR_LIPOPROTEIN"/>
    <property type="match status" value="1"/>
</dbReference>
<keyword evidence="13" id="KW-0998">Cell outer membrane</keyword>
<protein>
    <submittedName>
        <fullName evidence="18">Polysaccharide export outer membrane protein</fullName>
    </submittedName>
</protein>
<dbReference type="GO" id="GO:0046930">
    <property type="term" value="C:pore complex"/>
    <property type="evidence" value="ECO:0007669"/>
    <property type="project" value="UniProtKB-KW"/>
</dbReference>
<dbReference type="InterPro" id="IPR003715">
    <property type="entry name" value="Poly_export_N"/>
</dbReference>
<keyword evidence="11" id="KW-0472">Membrane</keyword>
<keyword evidence="3" id="KW-0813">Transport</keyword>
<dbReference type="Pfam" id="PF02563">
    <property type="entry name" value="Poly_export"/>
    <property type="match status" value="1"/>
</dbReference>
<evidence type="ECO:0000259" key="15">
    <source>
        <dbReference type="Pfam" id="PF02563"/>
    </source>
</evidence>
<comment type="similarity">
    <text evidence="2">Belongs to the BexD/CtrA/VexA family.</text>
</comment>
<reference evidence="18 19" key="1">
    <citation type="submission" date="2020-08" db="EMBL/GenBank/DDBJ databases">
        <title>Genomic Encyclopedia of Type Strains, Phase IV (KMG-IV): sequencing the most valuable type-strain genomes for metagenomic binning, comparative biology and taxonomic classification.</title>
        <authorList>
            <person name="Goeker M."/>
        </authorList>
    </citation>
    <scope>NUCLEOTIDE SEQUENCE [LARGE SCALE GENOMIC DNA]</scope>
    <source>
        <strain evidence="18 19">DSM 29348</strain>
    </source>
</reference>
<evidence type="ECO:0000256" key="11">
    <source>
        <dbReference type="ARBA" id="ARBA00023136"/>
    </source>
</evidence>
<dbReference type="InterPro" id="IPR049712">
    <property type="entry name" value="Poly_export"/>
</dbReference>
<keyword evidence="10" id="KW-0626">Porin</keyword>
<keyword evidence="19" id="KW-1185">Reference proteome</keyword>
<evidence type="ECO:0000256" key="12">
    <source>
        <dbReference type="ARBA" id="ARBA00023139"/>
    </source>
</evidence>
<evidence type="ECO:0000256" key="9">
    <source>
        <dbReference type="ARBA" id="ARBA00023065"/>
    </source>
</evidence>